<feature type="coiled-coil region" evidence="1">
    <location>
        <begin position="19"/>
        <end position="53"/>
    </location>
</feature>
<comment type="caution">
    <text evidence="3">The sequence shown here is derived from an EMBL/GenBank/DDBJ whole genome shotgun (WGS) entry which is preliminary data.</text>
</comment>
<dbReference type="EMBL" id="JANIEN010000012">
    <property type="protein sequence ID" value="MDT3453025.1"/>
    <property type="molecule type" value="Genomic_DNA"/>
</dbReference>
<feature type="transmembrane region" description="Helical" evidence="2">
    <location>
        <begin position="58"/>
        <end position="80"/>
    </location>
</feature>
<evidence type="ECO:0000313" key="3">
    <source>
        <dbReference type="EMBL" id="MDA5624061.1"/>
    </source>
</evidence>
<keyword evidence="2" id="KW-0472">Membrane</keyword>
<accession>A0A9X3USN0</accession>
<keyword evidence="2" id="KW-0812">Transmembrane</keyword>
<dbReference type="Proteomes" id="UP001145481">
    <property type="component" value="Unassembled WGS sequence"/>
</dbReference>
<evidence type="ECO:0000256" key="2">
    <source>
        <dbReference type="SAM" id="Phobius"/>
    </source>
</evidence>
<evidence type="ECO:0000256" key="1">
    <source>
        <dbReference type="SAM" id="Coils"/>
    </source>
</evidence>
<dbReference type="AlphaFoldDB" id="A0A9X3USN0"/>
<protein>
    <submittedName>
        <fullName evidence="3">Uncharacterized protein</fullName>
    </submittedName>
</protein>
<keyword evidence="1" id="KW-0175">Coiled coil</keyword>
<dbReference type="RefSeq" id="WP_016533265.1">
    <property type="nucleotide sequence ID" value="NZ_AP025519.1"/>
</dbReference>
<reference evidence="3" key="1">
    <citation type="submission" date="2022-07" db="EMBL/GenBank/DDBJ databases">
        <title>Genome-based characterization of novel serogroup A variants of Pasteurella multocida.</title>
        <authorList>
            <person name="Prajapati A."/>
            <person name="Yogisharadhya R."/>
            <person name="Mohanty N."/>
            <person name="Chanda M."/>
            <person name="Mendem S.K."/>
            <person name="Siddaramappa S."/>
            <person name="Shivachandra S.B."/>
        </authorList>
    </citation>
    <scope>NUCLEOTIDE SEQUENCE</scope>
    <source>
        <strain evidence="3">NIVEDIPm19</strain>
    </source>
</reference>
<reference evidence="4" key="2">
    <citation type="submission" date="2022-07" db="EMBL/GenBank/DDBJ databases">
        <title>Sequence of Pasteurella multocoda 17BRD-035.</title>
        <authorList>
            <person name="Roy Chowdhury P."/>
            <person name="Alhamami T."/>
            <person name="Trott D.J."/>
            <person name="Djordvevic S.P."/>
        </authorList>
    </citation>
    <scope>NUCLEOTIDE SEQUENCE</scope>
    <source>
        <strain evidence="4">17BRD-035</strain>
    </source>
</reference>
<proteinExistence type="predicted"/>
<dbReference type="EMBL" id="JANJHC010000032">
    <property type="protein sequence ID" value="MDA5624061.1"/>
    <property type="molecule type" value="Genomic_DNA"/>
</dbReference>
<name>A0A9X3USN0_PASMD</name>
<gene>
    <name evidence="3" type="ORF">NM948_11000</name>
    <name evidence="4" type="ORF">NQF69_09610</name>
</gene>
<organism evidence="3 5">
    <name type="scientific">Pasteurella multocida</name>
    <dbReference type="NCBI Taxonomy" id="747"/>
    <lineage>
        <taxon>Bacteria</taxon>
        <taxon>Pseudomonadati</taxon>
        <taxon>Pseudomonadota</taxon>
        <taxon>Gammaproteobacteria</taxon>
        <taxon>Pasteurellales</taxon>
        <taxon>Pasteurellaceae</taxon>
        <taxon>Pasteurella</taxon>
    </lineage>
</organism>
<dbReference type="Proteomes" id="UP001182304">
    <property type="component" value="Unassembled WGS sequence"/>
</dbReference>
<sequence length="82" mass="8787">MRQKNKSTGEKLDAILDKLDGIADKVDKQNKEIADLQKQVQALQADLSEMAKKNRNQALIAGGIGGGIVAVGIELIRLQFGG</sequence>
<evidence type="ECO:0000313" key="4">
    <source>
        <dbReference type="EMBL" id="MDT3453025.1"/>
    </source>
</evidence>
<evidence type="ECO:0000313" key="5">
    <source>
        <dbReference type="Proteomes" id="UP001145481"/>
    </source>
</evidence>
<keyword evidence="2" id="KW-1133">Transmembrane helix</keyword>